<gene>
    <name evidence="8" type="ordered locus">Bphyt_2428</name>
</gene>
<dbReference type="EMBL" id="CP001052">
    <property type="protein sequence ID" value="ACD16824.1"/>
    <property type="molecule type" value="Genomic_DNA"/>
</dbReference>
<dbReference type="PROSITE" id="PS50011">
    <property type="entry name" value="PROTEIN_KINASE_DOM"/>
    <property type="match status" value="1"/>
</dbReference>
<proteinExistence type="predicted"/>
<dbReference type="PANTHER" id="PTHR43642">
    <property type="entry name" value="HYBRID SIGNAL TRANSDUCTION HISTIDINE KINASE G"/>
    <property type="match status" value="1"/>
</dbReference>
<dbReference type="eggNOG" id="COG0515">
    <property type="taxonomic scope" value="Bacteria"/>
</dbReference>
<dbReference type="eggNOG" id="COG3899">
    <property type="taxonomic scope" value="Bacteria"/>
</dbReference>
<dbReference type="Gene3D" id="1.10.510.10">
    <property type="entry name" value="Transferase(Phosphotransferase) domain 1"/>
    <property type="match status" value="1"/>
</dbReference>
<dbReference type="SUPFAM" id="SSF47384">
    <property type="entry name" value="Homodimeric domain of signal transducing histidine kinase"/>
    <property type="match status" value="1"/>
</dbReference>
<dbReference type="CDD" id="cd00082">
    <property type="entry name" value="HisKA"/>
    <property type="match status" value="1"/>
</dbReference>
<dbReference type="Gene3D" id="3.30.565.10">
    <property type="entry name" value="Histidine kinase-like ATPase, C-terminal domain"/>
    <property type="match status" value="1"/>
</dbReference>
<feature type="domain" description="Histidine kinase" evidence="5">
    <location>
        <begin position="1617"/>
        <end position="1833"/>
    </location>
</feature>
<dbReference type="Pfam" id="PF00512">
    <property type="entry name" value="HisKA"/>
    <property type="match status" value="1"/>
</dbReference>
<feature type="domain" description="Protein kinase" evidence="4">
    <location>
        <begin position="1"/>
        <end position="266"/>
    </location>
</feature>
<dbReference type="Pfam" id="PF13426">
    <property type="entry name" value="PAS_9"/>
    <property type="match status" value="1"/>
</dbReference>
<dbReference type="PROSITE" id="PS50112">
    <property type="entry name" value="PAS"/>
    <property type="match status" value="1"/>
</dbReference>
<feature type="domain" description="PAC" evidence="7">
    <location>
        <begin position="1541"/>
        <end position="1590"/>
    </location>
</feature>
<dbReference type="PROSITE" id="PS50113">
    <property type="entry name" value="PAC"/>
    <property type="match status" value="1"/>
</dbReference>
<dbReference type="KEGG" id="bpy:Bphyt_2428"/>
<reference evidence="8 9" key="1">
    <citation type="journal article" date="2011" name="J. Bacteriol.">
        <title>Complete genome sequence of the plant growth-promoting endophyte Burkholderia phytofirmans strain PsJN.</title>
        <authorList>
            <person name="Weilharter A."/>
            <person name="Mitter B."/>
            <person name="Shin M.V."/>
            <person name="Chain P.S."/>
            <person name="Nowak J."/>
            <person name="Sessitsch A."/>
        </authorList>
    </citation>
    <scope>NUCLEOTIDE SEQUENCE [LARGE SCALE GENOMIC DNA]</scope>
    <source>
        <strain evidence="9">DSM 17436 / LMG 22146 / PsJN</strain>
    </source>
</reference>
<dbReference type="Pfam" id="PF02518">
    <property type="entry name" value="HATPase_c"/>
    <property type="match status" value="1"/>
</dbReference>
<protein>
    <recommendedName>
        <fullName evidence="2">histidine kinase</fullName>
        <ecNumber evidence="2">2.7.13.3</ecNumber>
    </recommendedName>
</protein>
<organism evidence="8 9">
    <name type="scientific">Paraburkholderia phytofirmans (strain DSM 17436 / LMG 22146 / PsJN)</name>
    <name type="common">Burkholderia phytofirmans</name>
    <dbReference type="NCBI Taxonomy" id="398527"/>
    <lineage>
        <taxon>Bacteria</taxon>
        <taxon>Pseudomonadati</taxon>
        <taxon>Pseudomonadota</taxon>
        <taxon>Betaproteobacteria</taxon>
        <taxon>Burkholderiales</taxon>
        <taxon>Burkholderiaceae</taxon>
        <taxon>Paraburkholderia</taxon>
    </lineage>
</organism>
<evidence type="ECO:0000256" key="1">
    <source>
        <dbReference type="ARBA" id="ARBA00000085"/>
    </source>
</evidence>
<dbReference type="Pfam" id="PF13191">
    <property type="entry name" value="AAA_16"/>
    <property type="match status" value="1"/>
</dbReference>
<dbReference type="InterPro" id="IPR041664">
    <property type="entry name" value="AAA_16"/>
</dbReference>
<evidence type="ECO:0000259" key="6">
    <source>
        <dbReference type="PROSITE" id="PS50112"/>
    </source>
</evidence>
<evidence type="ECO:0000259" key="5">
    <source>
        <dbReference type="PROSITE" id="PS50109"/>
    </source>
</evidence>
<dbReference type="Proteomes" id="UP000001739">
    <property type="component" value="Chromosome 1"/>
</dbReference>
<dbReference type="InterPro" id="IPR000014">
    <property type="entry name" value="PAS"/>
</dbReference>
<dbReference type="InterPro" id="IPR003018">
    <property type="entry name" value="GAF"/>
</dbReference>
<dbReference type="NCBIfam" id="TIGR00229">
    <property type="entry name" value="sensory_box"/>
    <property type="match status" value="1"/>
</dbReference>
<keyword evidence="3" id="KW-0597">Phosphoprotein</keyword>
<dbReference type="Gene3D" id="1.10.287.130">
    <property type="match status" value="1"/>
</dbReference>
<dbReference type="PRINTS" id="PR00344">
    <property type="entry name" value="BCTRLSENSOR"/>
</dbReference>
<dbReference type="Gene3D" id="3.40.50.300">
    <property type="entry name" value="P-loop containing nucleotide triphosphate hydrolases"/>
    <property type="match status" value="1"/>
</dbReference>
<evidence type="ECO:0000259" key="7">
    <source>
        <dbReference type="PROSITE" id="PS50113"/>
    </source>
</evidence>
<dbReference type="Gene3D" id="3.30.450.40">
    <property type="match status" value="1"/>
</dbReference>
<dbReference type="Pfam" id="PF00069">
    <property type="entry name" value="Pkinase"/>
    <property type="match status" value="1"/>
</dbReference>
<dbReference type="InterPro" id="IPR053159">
    <property type="entry name" value="Hybrid_Histidine_Kinase"/>
</dbReference>
<dbReference type="InterPro" id="IPR036097">
    <property type="entry name" value="HisK_dim/P_sf"/>
</dbReference>
<dbReference type="SMART" id="SM00065">
    <property type="entry name" value="GAF"/>
    <property type="match status" value="1"/>
</dbReference>
<dbReference type="PANTHER" id="PTHR43642:SF1">
    <property type="entry name" value="HYBRID SIGNAL TRANSDUCTION HISTIDINE KINASE G"/>
    <property type="match status" value="1"/>
</dbReference>
<dbReference type="InterPro" id="IPR011009">
    <property type="entry name" value="Kinase-like_dom_sf"/>
</dbReference>
<dbReference type="SMART" id="SM00091">
    <property type="entry name" value="PAS"/>
    <property type="match status" value="1"/>
</dbReference>
<name>B2T5G7_PARPJ</name>
<dbReference type="EC" id="2.7.13.3" evidence="2"/>
<dbReference type="InterPro" id="IPR005467">
    <property type="entry name" value="His_kinase_dom"/>
</dbReference>
<evidence type="ECO:0000313" key="9">
    <source>
        <dbReference type="Proteomes" id="UP000001739"/>
    </source>
</evidence>
<dbReference type="Gene3D" id="3.30.450.20">
    <property type="entry name" value="PAS domain"/>
    <property type="match status" value="1"/>
</dbReference>
<dbReference type="CDD" id="cd00130">
    <property type="entry name" value="PAS"/>
    <property type="match status" value="1"/>
</dbReference>
<dbReference type="SUPFAM" id="SSF55874">
    <property type="entry name" value="ATPase domain of HSP90 chaperone/DNA topoisomerase II/histidine kinase"/>
    <property type="match status" value="1"/>
</dbReference>
<dbReference type="SUPFAM" id="SSF52540">
    <property type="entry name" value="P-loop containing nucleoside triphosphate hydrolases"/>
    <property type="match status" value="1"/>
</dbReference>
<dbReference type="SMART" id="SM00388">
    <property type="entry name" value="HisKA"/>
    <property type="match status" value="1"/>
</dbReference>
<dbReference type="SMART" id="SM00220">
    <property type="entry name" value="S_TKc"/>
    <property type="match status" value="1"/>
</dbReference>
<comment type="catalytic activity">
    <reaction evidence="1">
        <text>ATP + protein L-histidine = ADP + protein N-phospho-L-histidine.</text>
        <dbReference type="EC" id="2.7.13.3"/>
    </reaction>
</comment>
<dbReference type="PROSITE" id="PS50109">
    <property type="entry name" value="HIS_KIN"/>
    <property type="match status" value="1"/>
</dbReference>
<evidence type="ECO:0000256" key="3">
    <source>
        <dbReference type="ARBA" id="ARBA00022553"/>
    </source>
</evidence>
<dbReference type="InterPro" id="IPR000719">
    <property type="entry name" value="Prot_kinase_dom"/>
</dbReference>
<dbReference type="InterPro" id="IPR003594">
    <property type="entry name" value="HATPase_dom"/>
</dbReference>
<dbReference type="HOGENOM" id="CLU_000445_34_2_4"/>
<feature type="domain" description="PAS" evidence="6">
    <location>
        <begin position="1466"/>
        <end position="1538"/>
    </location>
</feature>
<dbReference type="InterPro" id="IPR029016">
    <property type="entry name" value="GAF-like_dom_sf"/>
</dbReference>
<evidence type="ECO:0000259" key="4">
    <source>
        <dbReference type="PROSITE" id="PS50011"/>
    </source>
</evidence>
<dbReference type="SUPFAM" id="SSF56112">
    <property type="entry name" value="Protein kinase-like (PK-like)"/>
    <property type="match status" value="1"/>
</dbReference>
<sequence length="1837" mass="203081">MPMDNSLQIVWNDGQRAVSRERRAGEAGERDVLLARAAAEQPRPDSVDQLAHEFGLKDELDSAWAVRPLELMREGSRTLLVLEDPGGGPLAHLLGAPLEIEDSLRLAVGIAAALGRLHQRGLVHKDLKPTHIMVNCADGRVRLTGFGLASRLPRERQAPEPPETIAGTLAYMAPEQTGRMNRSIDSRSDLYALGVTLYQMLTGALPFMAADPTEWVHCHIARKPVAPSARLATVPAAISHIVMKLLAKTAEERYQTAAGVERDLRLCLADWRRQRRIDDFPLGEHDSPDRLLIPEKLYGREHEVEILVAAFDRIVGSGVPELVLVTGYSGIGKSSVVNELHKVLVQPRGLFAAGKFDQYKRDIPYATLVQAFQSLVRPLLGKRDADLASWRDALLAALDVNAGLMTDLIPELKLIIGEPPPVPDLAPQQAQHRFMQVFRRFIGVFARAEHPLALFLDDLQWLDAATLDLLEDLLIRPELRYLMLVGAYRDNEVDGTHRLTGKLQAIGSAGVRINQITLAPLARAHVSQLIGEALHCEPARTEPLARLVHEKTAGNPFFVIQFLHALAERDLLTFDHDAGQWRWDPDRIHATGYTDNIVDLMVGKLSRLQGQTQQALQQLACLGNVAEITTLSTVLGVAQTQLHSALWEAVRQELVERLGGSYRFAHDRIHEAAYSLIPPASRAQAHLRIGRLLAAETPAENREEAIFEIVGQLNRGAALITSRDERERLAGFNLLAAQRAKASAAYGSALTYLVTGIGLLDDDCWERRHELILALELNRAACEFLTGQLSTADERLASLSQRAATTVEQASVACLHTDVCTTLDRSDRAVAVCLDYLRHVGFEWSPHPDDETVRREYERIGSLLGKRAIEALIDLPLMQDPASLATAEVLSKLLPPAVQTDANLASLTICKAVSFSLERGNCDASCVPYIMLCRIAGPRFGDYQAGFLFGQLGYELVERRGLKRFEASTYHCFAVFVVRWMKHVRVCRNLLRRALEAANRIGDLTYGAYTCQHLNSNLLFAGDPLPEAQGEAERGLAYAEKVRFGLVIDFISTQLALIRMLRGRTPTFGCLDDGRFSERHIEEHLSNNPTLALAACLYWIRKLQARYLAGDYAVAMDAASKAQQLLWTSASFLEEAEFHFYAALARAAWCDAVPGGERTQHLNAVAAHHRQLRIWAANCPENFANRVELVGAEMARIEGRVLDAENLYEQAIRSAQESGFVHNEALAYELASRFYSARGFARIARLYLQEARYGYLRWRADGKVRQLEERYPDLRTEELAPGPTTTIATPVERLDLATVIKVSQAASGDIVLDKLIDMIMRTAVEQAGAQRGLLIRSNSGEQWIAAEATTDGDATRLQVRDMPVSAASLPESMLYHALRTRENIILDDAASDSPFAADSYIRRHRTRSVLCLPLMNRAQLTGVLYLENNLTAGVFNPARLAVLKLVASQAAISLENAYLYRDLAEREAKIRRLVDANIIGILVWNAGGVILEANDAFLRMVGYEREDLVSGRVRWRDLTPPEWLQGSEQALGEAVQTGRAPPYEKEYVRKDGSRVAVMVGLATFEAGREEGVAFVLDLTERKRVEEQARQNERRYREVQAEFAHANRVATVGQLAASIAHEVKQPIAATVANAGAALLWLSARPPDLSEARQALERIVNDGSRAGDVINRIRDLIRKAPPRKERVDINAAIHEVIELTRSEAARSGASVETQLAEDLPSIEGDRVELQQVLLNLIINALEAMNDVGDGVRHLFITTVKVDSGSVLVTVRDSGPGFAPQSAERVFVPFYTTKPTGLGMGLSICRSIIEAHGGRLWASANLPRGAIVQFTVPPYPVVSS</sequence>
<dbReference type="InterPro" id="IPR000700">
    <property type="entry name" value="PAS-assoc_C"/>
</dbReference>
<dbReference type="SUPFAM" id="SSF55781">
    <property type="entry name" value="GAF domain-like"/>
    <property type="match status" value="1"/>
</dbReference>
<dbReference type="InterPro" id="IPR003661">
    <property type="entry name" value="HisK_dim/P_dom"/>
</dbReference>
<dbReference type="SMART" id="SM00387">
    <property type="entry name" value="HATPase_c"/>
    <property type="match status" value="1"/>
</dbReference>
<dbReference type="InterPro" id="IPR004358">
    <property type="entry name" value="Sig_transdc_His_kin-like_C"/>
</dbReference>
<accession>B2T5G7</accession>
<dbReference type="InterPro" id="IPR027417">
    <property type="entry name" value="P-loop_NTPase"/>
</dbReference>
<dbReference type="GO" id="GO:0000155">
    <property type="term" value="F:phosphorelay sensor kinase activity"/>
    <property type="evidence" value="ECO:0007669"/>
    <property type="project" value="InterPro"/>
</dbReference>
<dbReference type="GO" id="GO:0005524">
    <property type="term" value="F:ATP binding"/>
    <property type="evidence" value="ECO:0007669"/>
    <property type="project" value="InterPro"/>
</dbReference>
<evidence type="ECO:0000313" key="8">
    <source>
        <dbReference type="EMBL" id="ACD16824.1"/>
    </source>
</evidence>
<dbReference type="CDD" id="cd14014">
    <property type="entry name" value="STKc_PknB_like"/>
    <property type="match status" value="1"/>
</dbReference>
<dbReference type="InterPro" id="IPR036890">
    <property type="entry name" value="HATPase_C_sf"/>
</dbReference>
<dbReference type="eggNOG" id="COG2203">
    <property type="taxonomic scope" value="Bacteria"/>
</dbReference>
<dbReference type="eggNOG" id="COG4191">
    <property type="taxonomic scope" value="Bacteria"/>
</dbReference>
<dbReference type="Pfam" id="PF01590">
    <property type="entry name" value="GAF"/>
    <property type="match status" value="1"/>
</dbReference>
<dbReference type="SUPFAM" id="SSF55785">
    <property type="entry name" value="PYP-like sensor domain (PAS domain)"/>
    <property type="match status" value="1"/>
</dbReference>
<dbReference type="InterPro" id="IPR035965">
    <property type="entry name" value="PAS-like_dom_sf"/>
</dbReference>
<evidence type="ECO:0000256" key="2">
    <source>
        <dbReference type="ARBA" id="ARBA00012438"/>
    </source>
</evidence>